<organism evidence="2 3">
    <name type="scientific">Hymenobacter monticola</name>
    <dbReference type="NCBI Taxonomy" id="1705399"/>
    <lineage>
        <taxon>Bacteria</taxon>
        <taxon>Pseudomonadati</taxon>
        <taxon>Bacteroidota</taxon>
        <taxon>Cytophagia</taxon>
        <taxon>Cytophagales</taxon>
        <taxon>Hymenobacteraceae</taxon>
        <taxon>Hymenobacter</taxon>
    </lineage>
</organism>
<dbReference type="Proteomes" id="UP000831390">
    <property type="component" value="Plasmid unnamed4"/>
</dbReference>
<keyword evidence="1" id="KW-1133">Transmembrane helix</keyword>
<accession>A0ABY4BCH1</accession>
<proteinExistence type="predicted"/>
<name>A0ABY4BCH1_9BACT</name>
<evidence type="ECO:0000313" key="2">
    <source>
        <dbReference type="EMBL" id="UOE36822.1"/>
    </source>
</evidence>
<keyword evidence="3" id="KW-1185">Reference proteome</keyword>
<dbReference type="EMBL" id="CP094538">
    <property type="protein sequence ID" value="UOE36822.1"/>
    <property type="molecule type" value="Genomic_DNA"/>
</dbReference>
<protein>
    <submittedName>
        <fullName evidence="2">Uncharacterized protein</fullName>
    </submittedName>
</protein>
<evidence type="ECO:0000256" key="1">
    <source>
        <dbReference type="SAM" id="Phobius"/>
    </source>
</evidence>
<gene>
    <name evidence="2" type="ORF">MTP16_25430</name>
</gene>
<dbReference type="RefSeq" id="WP_243521039.1">
    <property type="nucleotide sequence ID" value="NZ_CP094538.1"/>
</dbReference>
<sequence length="455" mass="51932">MLTTISSFLRWVAGLTRSHPLATRWLVGGGLTWVALCFALGYRLPAFDRHPAWRGFPAVDNPYLVVEEIPDSLFGPRYSHRFPYPREAAMVVRRGTLVGMDPDSTVEITSGYVVRNGWLVGRDSAADIEITSGWELYDDYRRNLKNIHSVGFQVTENNFDSGIHIRLWSGGNDVGRPGEPWSPGFRKFGYEYLQLRLGDVSGYFKDQQSSESTALDGFYQYNRPASRRDTLYLRYGPNNTNYRVYVSDRPRQREREWAVTNHAREEVQFTVRYLLDSLPLTKAGQVIFKKAHRFGMPVDAAGRARGWGAIDHLAQHSGQWYRVFAVGRVDPLWGPGPRNRVEAYNLSAGVVTYWLPPHSSQVLLRTPVLRRRKGGLPWESEPAPPIASLWIRGEGLYTVRWRGDQLHGLFRPDQSVQEYDLAAPDRLLFTVGPKLQPELGLWGSCKHAFYDLFNI</sequence>
<keyword evidence="2" id="KW-0614">Plasmid</keyword>
<feature type="transmembrane region" description="Helical" evidence="1">
    <location>
        <begin position="25"/>
        <end position="44"/>
    </location>
</feature>
<evidence type="ECO:0000313" key="3">
    <source>
        <dbReference type="Proteomes" id="UP000831390"/>
    </source>
</evidence>
<geneLocation type="plasmid" evidence="2 3">
    <name>unnamed4</name>
</geneLocation>
<keyword evidence="1" id="KW-0812">Transmembrane</keyword>
<reference evidence="2 3" key="1">
    <citation type="submission" date="2022-03" db="EMBL/GenBank/DDBJ databases">
        <title>Hymenobactersp. isolated from the air.</title>
        <authorList>
            <person name="Won M."/>
            <person name="Kwon S.-W."/>
        </authorList>
    </citation>
    <scope>NUCLEOTIDE SEQUENCE [LARGE SCALE GENOMIC DNA]</scope>
    <source>
        <strain evidence="2 3">KACC 22596</strain>
        <plasmid evidence="2 3">unnamed4</plasmid>
    </source>
</reference>
<keyword evidence="1" id="KW-0472">Membrane</keyword>